<dbReference type="EC" id="5.6.2.4" evidence="7"/>
<evidence type="ECO:0000256" key="7">
    <source>
        <dbReference type="ARBA" id="ARBA00034808"/>
    </source>
</evidence>
<dbReference type="Gene3D" id="3.40.50.300">
    <property type="entry name" value="P-loop containing nucleotide triphosphate hydrolases"/>
    <property type="match status" value="2"/>
</dbReference>
<dbReference type="EMBL" id="AP012338">
    <property type="protein sequence ID" value="BAM02328.1"/>
    <property type="molecule type" value="Genomic_DNA"/>
</dbReference>
<dbReference type="HOGENOM" id="CLU_023846_0_0_0"/>
<dbReference type="GO" id="GO:0043138">
    <property type="term" value="F:3'-5' DNA helicase activity"/>
    <property type="evidence" value="ECO:0007669"/>
    <property type="project" value="UniProtKB-EC"/>
</dbReference>
<keyword evidence="1 9" id="KW-0547">Nucleotide-binding</keyword>
<protein>
    <recommendedName>
        <fullName evidence="7">DNA 3'-5' helicase</fullName>
        <ecNumber evidence="7">5.6.2.4</ecNumber>
    </recommendedName>
</protein>
<comment type="catalytic activity">
    <reaction evidence="6">
        <text>Couples ATP hydrolysis with the unwinding of duplex DNA by translocating in the 3'-5' direction.</text>
        <dbReference type="EC" id="5.6.2.4"/>
    </reaction>
</comment>
<dbReference type="GO" id="GO:0005829">
    <property type="term" value="C:cytosol"/>
    <property type="evidence" value="ECO:0007669"/>
    <property type="project" value="TreeGrafter"/>
</dbReference>
<feature type="region of interest" description="Disordered" evidence="10">
    <location>
        <begin position="529"/>
        <end position="551"/>
    </location>
</feature>
<dbReference type="PANTHER" id="PTHR11070:SF45">
    <property type="entry name" value="DNA 3'-5' HELICASE"/>
    <property type="match status" value="1"/>
</dbReference>
<dbReference type="InterPro" id="IPR014017">
    <property type="entry name" value="DNA_helicase_UvrD-like_C"/>
</dbReference>
<dbReference type="GO" id="GO:0016887">
    <property type="term" value="F:ATP hydrolysis activity"/>
    <property type="evidence" value="ECO:0007669"/>
    <property type="project" value="RHEA"/>
</dbReference>
<keyword evidence="3 9" id="KW-0347">Helicase</keyword>
<evidence type="ECO:0000256" key="1">
    <source>
        <dbReference type="ARBA" id="ARBA00022741"/>
    </source>
</evidence>
<evidence type="ECO:0000256" key="5">
    <source>
        <dbReference type="ARBA" id="ARBA00023235"/>
    </source>
</evidence>
<dbReference type="Pfam" id="PF13361">
    <property type="entry name" value="UvrD_C"/>
    <property type="match status" value="1"/>
</dbReference>
<dbReference type="OrthoDB" id="9787585at2"/>
<evidence type="ECO:0000256" key="10">
    <source>
        <dbReference type="SAM" id="MobiDB-lite"/>
    </source>
</evidence>
<dbReference type="SUPFAM" id="SSF52540">
    <property type="entry name" value="P-loop containing nucleoside triphosphate hydrolases"/>
    <property type="match status" value="1"/>
</dbReference>
<gene>
    <name evidence="12" type="ordered locus">PSMK_01690</name>
</gene>
<dbReference type="InterPro" id="IPR027417">
    <property type="entry name" value="P-loop_NTPase"/>
</dbReference>
<evidence type="ECO:0000313" key="13">
    <source>
        <dbReference type="Proteomes" id="UP000007881"/>
    </source>
</evidence>
<dbReference type="KEGG" id="phm:PSMK_01690"/>
<evidence type="ECO:0000256" key="8">
    <source>
        <dbReference type="ARBA" id="ARBA00048988"/>
    </source>
</evidence>
<sequence length="703" mass="76812">MIFLLADTLTRALAKLTNQEQKRVKLTCFQLQVDPTGHGLQKHRIDHGKDPNFWSARVSRDLRLILHQTGSSLLACYAGHHDDAYAWAQRRRLETHPRTGAAQLVEVREAVEEANPRTVAENEETPPRSADSAPGVPIFRGESDERLLSFGVPEDWLPDVKAVVDEDALLALADRLPAEAAEALLSLAVGEEPEVTPATEPATPEEALAHPDARRRFHLIENDAELERALEAPADGWAVFLHPSQRRIVDATPAGPTRVAGSAGTGKTVVALHRAARVLAQRPEARVLLTTFDPVLARQLRRKMSLLLDEDARKRLVVRSLDDFALDHHEAAVGSVTVATRGMVRRAVEDAHAGAAHAFPWLSPELLESEWRDVVDAWQIESLEAYRELKRVGQRTRLGEKQREAVWTCLEAARRQLAAAGLSTMPRVYAALAGEEDRAGITHAVVDEAQDIGVAQLRYLAGLTKSEKQSSDAPDALFFAGDLNQRIFQAPFSWKQLGVDVRGRSRTLKLNYRTSHQIRRVSDRLLDPTAADVDGNEADSRGTTSAFSGPPPEVRAFDDAAAESQAAGAWIAERLAEGVPAEEIAVFTRTEGLLTRAEAAVRGAGATPAVLDGRADRPAGRVAIGPMHRAKGLEFRAVAVIACDRDVLPLSSRLLATPDPARWQDVLDAERHLLYVACTRARERLLVTAVSPASELLDELGGS</sequence>
<dbReference type="GO" id="GO:0000725">
    <property type="term" value="P:recombinational repair"/>
    <property type="evidence" value="ECO:0007669"/>
    <property type="project" value="TreeGrafter"/>
</dbReference>
<keyword evidence="4 9" id="KW-0067">ATP-binding</keyword>
<dbReference type="GO" id="GO:0005524">
    <property type="term" value="F:ATP binding"/>
    <property type="evidence" value="ECO:0007669"/>
    <property type="project" value="UniProtKB-UniRule"/>
</dbReference>
<dbReference type="AlphaFoldDB" id="I0IAP0"/>
<dbReference type="PATRIC" id="fig|1142394.8.peg.171"/>
<dbReference type="PANTHER" id="PTHR11070">
    <property type="entry name" value="UVRD / RECB / PCRA DNA HELICASE FAMILY MEMBER"/>
    <property type="match status" value="1"/>
</dbReference>
<evidence type="ECO:0000256" key="6">
    <source>
        <dbReference type="ARBA" id="ARBA00034617"/>
    </source>
</evidence>
<evidence type="ECO:0000256" key="9">
    <source>
        <dbReference type="PROSITE-ProRule" id="PRU00560"/>
    </source>
</evidence>
<keyword evidence="2 9" id="KW-0378">Hydrolase</keyword>
<dbReference type="STRING" id="1142394.PSMK_01690"/>
<accession>I0IAP0</accession>
<dbReference type="InterPro" id="IPR000212">
    <property type="entry name" value="DNA_helicase_UvrD/REP"/>
</dbReference>
<dbReference type="PROSITE" id="PS51198">
    <property type="entry name" value="UVRD_HELICASE_ATP_BIND"/>
    <property type="match status" value="1"/>
</dbReference>
<name>I0IAP0_PHYMF</name>
<dbReference type="GO" id="GO:0003677">
    <property type="term" value="F:DNA binding"/>
    <property type="evidence" value="ECO:0007669"/>
    <property type="project" value="InterPro"/>
</dbReference>
<feature type="domain" description="UvrD-like helicase ATP-binding" evidence="11">
    <location>
        <begin position="240"/>
        <end position="522"/>
    </location>
</feature>
<organism evidence="12 13">
    <name type="scientific">Phycisphaera mikurensis (strain NBRC 102666 / KCTC 22515 / FYK2301M01)</name>
    <dbReference type="NCBI Taxonomy" id="1142394"/>
    <lineage>
        <taxon>Bacteria</taxon>
        <taxon>Pseudomonadati</taxon>
        <taxon>Planctomycetota</taxon>
        <taxon>Phycisphaerae</taxon>
        <taxon>Phycisphaerales</taxon>
        <taxon>Phycisphaeraceae</taxon>
        <taxon>Phycisphaera</taxon>
    </lineage>
</organism>
<evidence type="ECO:0000259" key="11">
    <source>
        <dbReference type="PROSITE" id="PS51198"/>
    </source>
</evidence>
<dbReference type="Pfam" id="PF00580">
    <property type="entry name" value="UvrD-helicase"/>
    <property type="match status" value="1"/>
</dbReference>
<comment type="catalytic activity">
    <reaction evidence="8">
        <text>ATP + H2O = ADP + phosphate + H(+)</text>
        <dbReference type="Rhea" id="RHEA:13065"/>
        <dbReference type="ChEBI" id="CHEBI:15377"/>
        <dbReference type="ChEBI" id="CHEBI:15378"/>
        <dbReference type="ChEBI" id="CHEBI:30616"/>
        <dbReference type="ChEBI" id="CHEBI:43474"/>
        <dbReference type="ChEBI" id="CHEBI:456216"/>
        <dbReference type="EC" id="5.6.2.4"/>
    </reaction>
</comment>
<proteinExistence type="predicted"/>
<evidence type="ECO:0000256" key="4">
    <source>
        <dbReference type="ARBA" id="ARBA00022840"/>
    </source>
</evidence>
<dbReference type="RefSeq" id="WP_014435548.1">
    <property type="nucleotide sequence ID" value="NC_017080.1"/>
</dbReference>
<evidence type="ECO:0000256" key="3">
    <source>
        <dbReference type="ARBA" id="ARBA00022806"/>
    </source>
</evidence>
<evidence type="ECO:0000256" key="2">
    <source>
        <dbReference type="ARBA" id="ARBA00022801"/>
    </source>
</evidence>
<reference evidence="12 13" key="1">
    <citation type="submission" date="2012-02" db="EMBL/GenBank/DDBJ databases">
        <title>Complete genome sequence of Phycisphaera mikurensis NBRC 102666.</title>
        <authorList>
            <person name="Ankai A."/>
            <person name="Hosoyama A."/>
            <person name="Terui Y."/>
            <person name="Sekine M."/>
            <person name="Fukai R."/>
            <person name="Kato Y."/>
            <person name="Nakamura S."/>
            <person name="Yamada-Narita S."/>
            <person name="Kawakoshi A."/>
            <person name="Fukunaga Y."/>
            <person name="Yamazaki S."/>
            <person name="Fujita N."/>
        </authorList>
    </citation>
    <scope>NUCLEOTIDE SEQUENCE [LARGE SCALE GENOMIC DNA]</scope>
    <source>
        <strain evidence="13">NBRC 102666 / KCTC 22515 / FYK2301M01</strain>
    </source>
</reference>
<keyword evidence="13" id="KW-1185">Reference proteome</keyword>
<dbReference type="InterPro" id="IPR014016">
    <property type="entry name" value="UvrD-like_ATP-bd"/>
</dbReference>
<dbReference type="Proteomes" id="UP000007881">
    <property type="component" value="Chromosome"/>
</dbReference>
<dbReference type="eggNOG" id="COG0210">
    <property type="taxonomic scope" value="Bacteria"/>
</dbReference>
<feature type="region of interest" description="Disordered" evidence="10">
    <location>
        <begin position="113"/>
        <end position="136"/>
    </location>
</feature>
<feature type="binding site" evidence="9">
    <location>
        <begin position="261"/>
        <end position="268"/>
    </location>
    <ligand>
        <name>ATP</name>
        <dbReference type="ChEBI" id="CHEBI:30616"/>
    </ligand>
</feature>
<evidence type="ECO:0000313" key="12">
    <source>
        <dbReference type="EMBL" id="BAM02328.1"/>
    </source>
</evidence>
<keyword evidence="5" id="KW-0413">Isomerase</keyword>